<feature type="region of interest" description="Disordered" evidence="1">
    <location>
        <begin position="45"/>
        <end position="80"/>
    </location>
</feature>
<dbReference type="Proteomes" id="UP000001996">
    <property type="component" value="Unassembled WGS sequence"/>
</dbReference>
<feature type="compositionally biased region" description="Low complexity" evidence="1">
    <location>
        <begin position="61"/>
        <end position="79"/>
    </location>
</feature>
<dbReference type="VEuPathDB" id="FungiDB:LELG_02311"/>
<proteinExistence type="predicted"/>
<evidence type="ECO:0000313" key="2">
    <source>
        <dbReference type="EMBL" id="EDK44131.1"/>
    </source>
</evidence>
<evidence type="ECO:0000256" key="1">
    <source>
        <dbReference type="SAM" id="MobiDB-lite"/>
    </source>
</evidence>
<dbReference type="InParanoid" id="A5DY74"/>
<name>A5DY74_LODEL</name>
<dbReference type="EMBL" id="CH981526">
    <property type="protein sequence ID" value="EDK44131.1"/>
    <property type="molecule type" value="Genomic_DNA"/>
</dbReference>
<evidence type="ECO:0000313" key="3">
    <source>
        <dbReference type="Proteomes" id="UP000001996"/>
    </source>
</evidence>
<organism evidence="2 3">
    <name type="scientific">Lodderomyces elongisporus (strain ATCC 11503 / CBS 2605 / JCM 1781 / NBRC 1676 / NRRL YB-4239)</name>
    <name type="common">Yeast</name>
    <name type="synonym">Saccharomyces elongisporus</name>
    <dbReference type="NCBI Taxonomy" id="379508"/>
    <lineage>
        <taxon>Eukaryota</taxon>
        <taxon>Fungi</taxon>
        <taxon>Dikarya</taxon>
        <taxon>Ascomycota</taxon>
        <taxon>Saccharomycotina</taxon>
        <taxon>Pichiomycetes</taxon>
        <taxon>Debaryomycetaceae</taxon>
        <taxon>Candida/Lodderomyces clade</taxon>
        <taxon>Lodderomyces</taxon>
    </lineage>
</organism>
<gene>
    <name evidence="2" type="ORF">LELG_02311</name>
</gene>
<dbReference type="HOGENOM" id="CLU_1669690_0_0_1"/>
<accession>A5DY74</accession>
<sequence length="158" mass="17326">MNKHLLGSNHAGRVHSNSRGMSTRSIFQDLFLAYPQSRLLAQSFPSTDHSSRVDTFHQQHSPSSPAISMGSSTSSSYLSTPIRGNLQRIPTRLLETPSTCATQSMPSQSQTWYVNNKQSFCALGNASGMPLLAKARKQSFPSPTASPIYSFHPHRGSF</sequence>
<protein>
    <submittedName>
        <fullName evidence="2">Uncharacterized protein</fullName>
    </submittedName>
</protein>
<keyword evidence="3" id="KW-1185">Reference proteome</keyword>
<reference evidence="2 3" key="1">
    <citation type="journal article" date="2009" name="Nature">
        <title>Evolution of pathogenicity and sexual reproduction in eight Candida genomes.</title>
        <authorList>
            <person name="Butler G."/>
            <person name="Rasmussen M.D."/>
            <person name="Lin M.F."/>
            <person name="Santos M.A."/>
            <person name="Sakthikumar S."/>
            <person name="Munro C.A."/>
            <person name="Rheinbay E."/>
            <person name="Grabherr M."/>
            <person name="Forche A."/>
            <person name="Reedy J.L."/>
            <person name="Agrafioti I."/>
            <person name="Arnaud M.B."/>
            <person name="Bates S."/>
            <person name="Brown A.J."/>
            <person name="Brunke S."/>
            <person name="Costanzo M.C."/>
            <person name="Fitzpatrick D.A."/>
            <person name="de Groot P.W."/>
            <person name="Harris D."/>
            <person name="Hoyer L.L."/>
            <person name="Hube B."/>
            <person name="Klis F.M."/>
            <person name="Kodira C."/>
            <person name="Lennard N."/>
            <person name="Logue M.E."/>
            <person name="Martin R."/>
            <person name="Neiman A.M."/>
            <person name="Nikolaou E."/>
            <person name="Quail M.A."/>
            <person name="Quinn J."/>
            <person name="Santos M.C."/>
            <person name="Schmitzberger F.F."/>
            <person name="Sherlock G."/>
            <person name="Shah P."/>
            <person name="Silverstein K.A."/>
            <person name="Skrzypek M.S."/>
            <person name="Soll D."/>
            <person name="Staggs R."/>
            <person name="Stansfield I."/>
            <person name="Stumpf M.P."/>
            <person name="Sudbery P.E."/>
            <person name="Srikantha T."/>
            <person name="Zeng Q."/>
            <person name="Berman J."/>
            <person name="Berriman M."/>
            <person name="Heitman J."/>
            <person name="Gow N.A."/>
            <person name="Lorenz M.C."/>
            <person name="Birren B.W."/>
            <person name="Kellis M."/>
            <person name="Cuomo C.A."/>
        </authorList>
    </citation>
    <scope>NUCLEOTIDE SEQUENCE [LARGE SCALE GENOMIC DNA]</scope>
    <source>
        <strain evidence="3">ATCC 11503 / BCRC 21390 / CBS 2605 / JCM 1781 / NBRC 1676 / NRRL YB-4239</strain>
    </source>
</reference>
<dbReference type="AlphaFoldDB" id="A5DY74"/>